<protein>
    <recommendedName>
        <fullName evidence="4">FAD-binding PCMH-type domain-containing protein</fullName>
    </recommendedName>
</protein>
<evidence type="ECO:0000256" key="2">
    <source>
        <dbReference type="ARBA" id="ARBA00023002"/>
    </source>
</evidence>
<name>A0A1V6V2G8_9EURO</name>
<dbReference type="PROSITE" id="PS51387">
    <property type="entry name" value="FAD_PCMH"/>
    <property type="match status" value="1"/>
</dbReference>
<dbReference type="AlphaFoldDB" id="A0A1V6V2G8"/>
<keyword evidence="2" id="KW-0560">Oxidoreductase</keyword>
<accession>A0A1V6V2G8</accession>
<dbReference type="Pfam" id="PF08031">
    <property type="entry name" value="BBE"/>
    <property type="match status" value="1"/>
</dbReference>
<feature type="domain" description="FAD-binding PCMH-type" evidence="4">
    <location>
        <begin position="115"/>
        <end position="299"/>
    </location>
</feature>
<comment type="caution">
    <text evidence="5">The sequence shown here is derived from an EMBL/GenBank/DDBJ whole genome shotgun (WGS) entry which is preliminary data.</text>
</comment>
<dbReference type="GO" id="GO:0071949">
    <property type="term" value="F:FAD binding"/>
    <property type="evidence" value="ECO:0007669"/>
    <property type="project" value="InterPro"/>
</dbReference>
<evidence type="ECO:0000256" key="1">
    <source>
        <dbReference type="ARBA" id="ARBA00005466"/>
    </source>
</evidence>
<keyword evidence="3" id="KW-0732">Signal</keyword>
<evidence type="ECO:0000256" key="3">
    <source>
        <dbReference type="SAM" id="SignalP"/>
    </source>
</evidence>
<organism evidence="5 6">
    <name type="scientific">Penicillium coprophilum</name>
    <dbReference type="NCBI Taxonomy" id="36646"/>
    <lineage>
        <taxon>Eukaryota</taxon>
        <taxon>Fungi</taxon>
        <taxon>Dikarya</taxon>
        <taxon>Ascomycota</taxon>
        <taxon>Pezizomycotina</taxon>
        <taxon>Eurotiomycetes</taxon>
        <taxon>Eurotiomycetidae</taxon>
        <taxon>Eurotiales</taxon>
        <taxon>Aspergillaceae</taxon>
        <taxon>Penicillium</taxon>
    </lineage>
</organism>
<dbReference type="EMBL" id="MDDG01000002">
    <property type="protein sequence ID" value="OQE44867.1"/>
    <property type="molecule type" value="Genomic_DNA"/>
</dbReference>
<evidence type="ECO:0000313" key="5">
    <source>
        <dbReference type="EMBL" id="OQE44867.1"/>
    </source>
</evidence>
<comment type="similarity">
    <text evidence="1">Belongs to the oxygen-dependent FAD-linked oxidoreductase family.</text>
</comment>
<keyword evidence="6" id="KW-1185">Reference proteome</keyword>
<dbReference type="InterPro" id="IPR006094">
    <property type="entry name" value="Oxid_FAD_bind_N"/>
</dbReference>
<dbReference type="InterPro" id="IPR016166">
    <property type="entry name" value="FAD-bd_PCMH"/>
</dbReference>
<dbReference type="Gene3D" id="3.40.462.20">
    <property type="match status" value="1"/>
</dbReference>
<dbReference type="STRING" id="36646.A0A1V6V2G8"/>
<dbReference type="InterPro" id="IPR016169">
    <property type="entry name" value="FAD-bd_PCMH_sub2"/>
</dbReference>
<reference evidence="6" key="1">
    <citation type="journal article" date="2017" name="Nat. Microbiol.">
        <title>Global analysis of biosynthetic gene clusters reveals vast potential of secondary metabolite production in Penicillium species.</title>
        <authorList>
            <person name="Nielsen J.C."/>
            <person name="Grijseels S."/>
            <person name="Prigent S."/>
            <person name="Ji B."/>
            <person name="Dainat J."/>
            <person name="Nielsen K.F."/>
            <person name="Frisvad J.C."/>
            <person name="Workman M."/>
            <person name="Nielsen J."/>
        </authorList>
    </citation>
    <scope>NUCLEOTIDE SEQUENCE [LARGE SCALE GENOMIC DNA]</scope>
    <source>
        <strain evidence="6">IBT 31321</strain>
    </source>
</reference>
<feature type="signal peptide" evidence="3">
    <location>
        <begin position="1"/>
        <end position="19"/>
    </location>
</feature>
<dbReference type="InterPro" id="IPR036318">
    <property type="entry name" value="FAD-bd_PCMH-like_sf"/>
</dbReference>
<dbReference type="InterPro" id="IPR050432">
    <property type="entry name" value="FAD-linked_Oxidoreductases_BP"/>
</dbReference>
<dbReference type="PANTHER" id="PTHR13878:SF91">
    <property type="entry name" value="FAD BINDING DOMAIN PROTEIN (AFU_ORTHOLOGUE AFUA_6G12070)-RELATED"/>
    <property type="match status" value="1"/>
</dbReference>
<feature type="chain" id="PRO_5012573859" description="FAD-binding PCMH-type domain-containing protein" evidence="3">
    <location>
        <begin position="20"/>
        <end position="563"/>
    </location>
</feature>
<sequence>MLAELSGLVLLALLNPTSACTLNDLNVTIGGRLKHLTPFSLSCFSSYNGKPVVRDNAACAAIQTNYSGPWLRANSPNGYMNNQDEIWASDPSNQCLLDSNNPTDSLAFVNATCRQGNLPSHYLEVRGARDVVEAFQFSNCSGKQLVVKNSGHDYLTRSSGHDTLSLWTRNLRSMHYSADFAPRGSKNPALRYQAITVGAGVNFDEAYQFAHNNNVTILGGYSPTVGVSGGWVQNGGHSILSPVYGLGVDRVLEFKIVTPDGVYRTANKFQNPDLFWALRGGGGGTFGVVLESTHHVEPAIRFVAANIKFPSNSTNMLPFMEIVVNNTLKWGQEGWGGHITGNTLVNVSPFLSIKQANISMASVIAYAQANGGSATIEEFTSWYPFYEKYVKTTSVAVGVTRFPGSRLIPRSIFKTPEGRTNLMDYFATIQLLGQTPYIPVVGPVLYNYTEGSTSASPAWRQAIWELGSGASWQWNATLPVRKQKVKSIQKMTALIESITPGSGAYSNEANPFTTNWSEAWWGDNYKKLVSIKKKYDPQGLLNCWKCVGWKESQIADSPFAGLL</sequence>
<dbReference type="GO" id="GO:0016491">
    <property type="term" value="F:oxidoreductase activity"/>
    <property type="evidence" value="ECO:0007669"/>
    <property type="project" value="UniProtKB-KW"/>
</dbReference>
<dbReference type="Proteomes" id="UP000191500">
    <property type="component" value="Unassembled WGS sequence"/>
</dbReference>
<dbReference type="SUPFAM" id="SSF56176">
    <property type="entry name" value="FAD-binding/transporter-associated domain-like"/>
    <property type="match status" value="1"/>
</dbReference>
<dbReference type="Gene3D" id="3.30.465.10">
    <property type="match status" value="2"/>
</dbReference>
<dbReference type="InterPro" id="IPR012951">
    <property type="entry name" value="BBE"/>
</dbReference>
<proteinExistence type="inferred from homology"/>
<evidence type="ECO:0000313" key="6">
    <source>
        <dbReference type="Proteomes" id="UP000191500"/>
    </source>
</evidence>
<dbReference type="Pfam" id="PF01565">
    <property type="entry name" value="FAD_binding_4"/>
    <property type="match status" value="1"/>
</dbReference>
<evidence type="ECO:0000259" key="4">
    <source>
        <dbReference type="PROSITE" id="PS51387"/>
    </source>
</evidence>
<dbReference type="PANTHER" id="PTHR13878">
    <property type="entry name" value="GULONOLACTONE OXIDASE"/>
    <property type="match status" value="1"/>
</dbReference>
<gene>
    <name evidence="5" type="ORF">PENCOP_c002G02406</name>
</gene>